<keyword evidence="10 14" id="KW-0479">Metal-binding</keyword>
<evidence type="ECO:0000256" key="2">
    <source>
        <dbReference type="ARBA" id="ARBA00001946"/>
    </source>
</evidence>
<dbReference type="PROSITE" id="PS51975">
    <property type="entry name" value="RNASE_H_2"/>
    <property type="match status" value="1"/>
</dbReference>
<proteinExistence type="inferred from homology"/>
<evidence type="ECO:0000256" key="9">
    <source>
        <dbReference type="ARBA" id="ARBA00022722"/>
    </source>
</evidence>
<keyword evidence="12 14" id="KW-0378">Hydrolase</keyword>
<dbReference type="PANTHER" id="PTHR10954">
    <property type="entry name" value="RIBONUCLEASE H2 SUBUNIT A"/>
    <property type="match status" value="1"/>
</dbReference>
<sequence>MGRETIATIKEKLFTKGCTQQELEMYQTDERKGVQKLVYQYEKQLAKKQALKDQFESMKEFEKYYTSQGKKLIAGVDEAGRGPIAGPVVAAAVILPESFYLEGLYDSKALSETQKDLFFDYIRTHSISYGVGIVSSETIDEINIYEATKLAMHRAIDALNPEPDQLLIDALPLTDTKAPVDAFPKGDQRSISIAAASVIAKVTRDRYMNELHQTFPSYEFSHNAGYGTKNHVEALRQYGITPHHRKSFAPVKEFVRSSQ</sequence>
<dbReference type="InterPro" id="IPR001352">
    <property type="entry name" value="RNase_HII/HIII"/>
</dbReference>
<dbReference type="InterPro" id="IPR036397">
    <property type="entry name" value="RNaseH_sf"/>
</dbReference>
<evidence type="ECO:0000256" key="3">
    <source>
        <dbReference type="ARBA" id="ARBA00004065"/>
    </source>
</evidence>
<name>A0ABY8V513_9BACI</name>
<evidence type="ECO:0000256" key="4">
    <source>
        <dbReference type="ARBA" id="ARBA00004496"/>
    </source>
</evidence>
<evidence type="ECO:0000256" key="10">
    <source>
        <dbReference type="ARBA" id="ARBA00022723"/>
    </source>
</evidence>
<evidence type="ECO:0000256" key="15">
    <source>
        <dbReference type="PROSITE-ProRule" id="PRU01319"/>
    </source>
</evidence>
<evidence type="ECO:0000259" key="17">
    <source>
        <dbReference type="PROSITE" id="PS51975"/>
    </source>
</evidence>
<comment type="subcellular location">
    <subcellularLocation>
        <location evidence="4 14">Cytoplasm</location>
    </subcellularLocation>
</comment>
<comment type="cofactor">
    <cofactor evidence="2">
        <name>Mg(2+)</name>
        <dbReference type="ChEBI" id="CHEBI:18420"/>
    </cofactor>
</comment>
<keyword evidence="8 14" id="KW-0963">Cytoplasm</keyword>
<feature type="binding site" evidence="14 15">
    <location>
        <position position="169"/>
    </location>
    <ligand>
        <name>a divalent metal cation</name>
        <dbReference type="ChEBI" id="CHEBI:60240"/>
    </ligand>
</feature>
<keyword evidence="9 14" id="KW-0540">Nuclease</keyword>
<dbReference type="InterPro" id="IPR012337">
    <property type="entry name" value="RNaseH-like_sf"/>
</dbReference>
<comment type="function">
    <text evidence="3 14 16">Endonuclease that specifically degrades the RNA of RNA-DNA hybrids.</text>
</comment>
<keyword evidence="11 14" id="KW-0255">Endonuclease</keyword>
<feature type="binding site" evidence="14 15">
    <location>
        <position position="78"/>
    </location>
    <ligand>
        <name>a divalent metal cation</name>
        <dbReference type="ChEBI" id="CHEBI:60240"/>
    </ligand>
</feature>
<evidence type="ECO:0000256" key="11">
    <source>
        <dbReference type="ARBA" id="ARBA00022759"/>
    </source>
</evidence>
<evidence type="ECO:0000256" key="6">
    <source>
        <dbReference type="ARBA" id="ARBA00012180"/>
    </source>
</evidence>
<evidence type="ECO:0000256" key="12">
    <source>
        <dbReference type="ARBA" id="ARBA00022801"/>
    </source>
</evidence>
<dbReference type="Pfam" id="PF01351">
    <property type="entry name" value="RNase_HII"/>
    <property type="match status" value="1"/>
</dbReference>
<dbReference type="NCBIfam" id="NF000594">
    <property type="entry name" value="PRK00015.1-1"/>
    <property type="match status" value="1"/>
</dbReference>
<dbReference type="CDD" id="cd07182">
    <property type="entry name" value="RNase_HII_bacteria_HII_like"/>
    <property type="match status" value="1"/>
</dbReference>
<reference evidence="18 19" key="1">
    <citation type="submission" date="2023-05" db="EMBL/GenBank/DDBJ databases">
        <title>Comparative genomics reveals the evidence of polycyclic aromatic hydrocarbons degradation in moderately halophilic genus Pontibacillus.</title>
        <authorList>
            <person name="Yang H."/>
            <person name="Qian Z."/>
        </authorList>
    </citation>
    <scope>NUCLEOTIDE SEQUENCE [LARGE SCALE GENOMIC DNA]</scope>
    <source>
        <strain evidence="19">HN14</strain>
    </source>
</reference>
<comment type="cofactor">
    <cofactor evidence="14 15">
        <name>Mn(2+)</name>
        <dbReference type="ChEBI" id="CHEBI:29035"/>
    </cofactor>
    <cofactor evidence="14 15">
        <name>Mg(2+)</name>
        <dbReference type="ChEBI" id="CHEBI:18420"/>
    </cofactor>
    <text evidence="14 15">Manganese or magnesium. Binds 1 divalent metal ion per monomer in the absence of substrate. May bind a second metal ion after substrate binding.</text>
</comment>
<evidence type="ECO:0000313" key="18">
    <source>
        <dbReference type="EMBL" id="WIF99944.1"/>
    </source>
</evidence>
<keyword evidence="19" id="KW-1185">Reference proteome</keyword>
<dbReference type="SUPFAM" id="SSF53098">
    <property type="entry name" value="Ribonuclease H-like"/>
    <property type="match status" value="1"/>
</dbReference>
<dbReference type="EMBL" id="CP126446">
    <property type="protein sequence ID" value="WIF99944.1"/>
    <property type="molecule type" value="Genomic_DNA"/>
</dbReference>
<keyword evidence="13 14" id="KW-0464">Manganese</keyword>
<comment type="similarity">
    <text evidence="5 14 16">Belongs to the RNase HII family.</text>
</comment>
<dbReference type="Proteomes" id="UP001236652">
    <property type="component" value="Chromosome"/>
</dbReference>
<dbReference type="EC" id="3.1.26.4" evidence="6 14"/>
<evidence type="ECO:0000256" key="1">
    <source>
        <dbReference type="ARBA" id="ARBA00000077"/>
    </source>
</evidence>
<dbReference type="Gene3D" id="3.30.420.10">
    <property type="entry name" value="Ribonuclease H-like superfamily/Ribonuclease H"/>
    <property type="match status" value="1"/>
</dbReference>
<accession>A0ABY8V513</accession>
<comment type="catalytic activity">
    <reaction evidence="1 14 15 16">
        <text>Endonucleolytic cleavage to 5'-phosphomonoester.</text>
        <dbReference type="EC" id="3.1.26.4"/>
    </reaction>
</comment>
<evidence type="ECO:0000256" key="7">
    <source>
        <dbReference type="ARBA" id="ARBA00019179"/>
    </source>
</evidence>
<feature type="domain" description="RNase H type-2" evidence="17">
    <location>
        <begin position="71"/>
        <end position="259"/>
    </location>
</feature>
<dbReference type="RefSeq" id="WP_231416327.1">
    <property type="nucleotide sequence ID" value="NZ_CP126446.1"/>
</dbReference>
<dbReference type="GO" id="GO:0004523">
    <property type="term" value="F:RNA-DNA hybrid ribonuclease activity"/>
    <property type="evidence" value="ECO:0007669"/>
    <property type="project" value="UniProtKB-EC"/>
</dbReference>
<evidence type="ECO:0000313" key="19">
    <source>
        <dbReference type="Proteomes" id="UP001236652"/>
    </source>
</evidence>
<evidence type="ECO:0000256" key="13">
    <source>
        <dbReference type="ARBA" id="ARBA00023211"/>
    </source>
</evidence>
<evidence type="ECO:0000256" key="8">
    <source>
        <dbReference type="ARBA" id="ARBA00022490"/>
    </source>
</evidence>
<evidence type="ECO:0000256" key="5">
    <source>
        <dbReference type="ARBA" id="ARBA00007383"/>
    </source>
</evidence>
<evidence type="ECO:0000256" key="14">
    <source>
        <dbReference type="HAMAP-Rule" id="MF_00052"/>
    </source>
</evidence>
<dbReference type="InterPro" id="IPR024567">
    <property type="entry name" value="RNase_HII/HIII_dom"/>
</dbReference>
<dbReference type="PANTHER" id="PTHR10954:SF18">
    <property type="entry name" value="RIBONUCLEASE HII"/>
    <property type="match status" value="1"/>
</dbReference>
<dbReference type="InterPro" id="IPR022898">
    <property type="entry name" value="RNase_HII"/>
</dbReference>
<gene>
    <name evidence="14" type="primary">rnhB</name>
    <name evidence="18" type="ORF">QNI29_09880</name>
</gene>
<feature type="binding site" evidence="14 15">
    <location>
        <position position="77"/>
    </location>
    <ligand>
        <name>a divalent metal cation</name>
        <dbReference type="ChEBI" id="CHEBI:60240"/>
    </ligand>
</feature>
<organism evidence="18 19">
    <name type="scientific">Pontibacillus chungwhensis</name>
    <dbReference type="NCBI Taxonomy" id="265426"/>
    <lineage>
        <taxon>Bacteria</taxon>
        <taxon>Bacillati</taxon>
        <taxon>Bacillota</taxon>
        <taxon>Bacilli</taxon>
        <taxon>Bacillales</taxon>
        <taxon>Bacillaceae</taxon>
        <taxon>Pontibacillus</taxon>
    </lineage>
</organism>
<protein>
    <recommendedName>
        <fullName evidence="7 14">Ribonuclease HII</fullName>
        <shortName evidence="14">RNase HII</shortName>
        <ecNumber evidence="6 14">3.1.26.4</ecNumber>
    </recommendedName>
</protein>
<dbReference type="NCBIfam" id="NF000595">
    <property type="entry name" value="PRK00015.1-3"/>
    <property type="match status" value="1"/>
</dbReference>
<evidence type="ECO:0000256" key="16">
    <source>
        <dbReference type="RuleBase" id="RU003515"/>
    </source>
</evidence>
<dbReference type="HAMAP" id="MF_00052_B">
    <property type="entry name" value="RNase_HII_B"/>
    <property type="match status" value="1"/>
</dbReference>